<reference evidence="1 2" key="1">
    <citation type="journal article" date="2024" name="G3 (Bethesda)">
        <title>Genome assembly of Hibiscus sabdariffa L. provides insights into metabolisms of medicinal natural products.</title>
        <authorList>
            <person name="Kim T."/>
        </authorList>
    </citation>
    <scope>NUCLEOTIDE SEQUENCE [LARGE SCALE GENOMIC DNA]</scope>
    <source>
        <strain evidence="1">TK-2024</strain>
        <tissue evidence="1">Old leaves</tissue>
    </source>
</reference>
<evidence type="ECO:0000313" key="2">
    <source>
        <dbReference type="Proteomes" id="UP001396334"/>
    </source>
</evidence>
<dbReference type="EMBL" id="JBBPBN010002607">
    <property type="protein sequence ID" value="KAK8474772.1"/>
    <property type="molecule type" value="Genomic_DNA"/>
</dbReference>
<keyword evidence="2" id="KW-1185">Reference proteome</keyword>
<accession>A0ABR1Z6Q0</accession>
<gene>
    <name evidence="1" type="ORF">V6N11_032975</name>
</gene>
<comment type="caution">
    <text evidence="1">The sequence shown here is derived from an EMBL/GenBank/DDBJ whole genome shotgun (WGS) entry which is preliminary data.</text>
</comment>
<organism evidence="1 2">
    <name type="scientific">Hibiscus sabdariffa</name>
    <name type="common">roselle</name>
    <dbReference type="NCBI Taxonomy" id="183260"/>
    <lineage>
        <taxon>Eukaryota</taxon>
        <taxon>Viridiplantae</taxon>
        <taxon>Streptophyta</taxon>
        <taxon>Embryophyta</taxon>
        <taxon>Tracheophyta</taxon>
        <taxon>Spermatophyta</taxon>
        <taxon>Magnoliopsida</taxon>
        <taxon>eudicotyledons</taxon>
        <taxon>Gunneridae</taxon>
        <taxon>Pentapetalae</taxon>
        <taxon>rosids</taxon>
        <taxon>malvids</taxon>
        <taxon>Malvales</taxon>
        <taxon>Malvaceae</taxon>
        <taxon>Malvoideae</taxon>
        <taxon>Hibiscus</taxon>
    </lineage>
</organism>
<sequence length="106" mass="11856">MAMRSLVELVNGGIYSASMLKLTESSLLQVIFEPCPVPVPPSPLYSKLGYLNQNPAITILLLSPDNNRLKGWYHAPGCGNMDSKHFPRRNAVYPIADLHWNYCDSH</sequence>
<name>A0ABR1Z6Q0_9ROSI</name>
<protein>
    <submittedName>
        <fullName evidence="1">Uncharacterized protein</fullName>
    </submittedName>
</protein>
<dbReference type="Proteomes" id="UP001396334">
    <property type="component" value="Unassembled WGS sequence"/>
</dbReference>
<evidence type="ECO:0000313" key="1">
    <source>
        <dbReference type="EMBL" id="KAK8474772.1"/>
    </source>
</evidence>
<proteinExistence type="predicted"/>